<accession>A0A0U4E953</accession>
<keyword evidence="3" id="KW-1185">Reference proteome</keyword>
<keyword evidence="1" id="KW-0812">Transmembrane</keyword>
<evidence type="ECO:0000313" key="2">
    <source>
        <dbReference type="EMBL" id="ALX49820.1"/>
    </source>
</evidence>
<gene>
    <name evidence="2" type="ORF">AOX59_15335</name>
</gene>
<organism evidence="2 3">
    <name type="scientific">Lentibacillus amyloliquefaciens</name>
    <dbReference type="NCBI Taxonomy" id="1472767"/>
    <lineage>
        <taxon>Bacteria</taxon>
        <taxon>Bacillati</taxon>
        <taxon>Bacillota</taxon>
        <taxon>Bacilli</taxon>
        <taxon>Bacillales</taxon>
        <taxon>Bacillaceae</taxon>
        <taxon>Lentibacillus</taxon>
    </lineage>
</organism>
<dbReference type="EMBL" id="CP013862">
    <property type="protein sequence ID" value="ALX49820.1"/>
    <property type="molecule type" value="Genomic_DNA"/>
</dbReference>
<reference evidence="2 3" key="1">
    <citation type="submission" date="2016-01" db="EMBL/GenBank/DDBJ databases">
        <title>Complete genome sequence of strain Lentibacillus amyloliquefaciens LAM0015T isolated from saline sediment.</title>
        <authorList>
            <person name="Wang J.-L."/>
            <person name="He M.-X."/>
        </authorList>
    </citation>
    <scope>NUCLEOTIDE SEQUENCE [LARGE SCALE GENOMIC DNA]</scope>
    <source>
        <strain evidence="2 3">LAM0015</strain>
    </source>
</reference>
<proteinExistence type="predicted"/>
<feature type="transmembrane region" description="Helical" evidence="1">
    <location>
        <begin position="33"/>
        <end position="54"/>
    </location>
</feature>
<keyword evidence="1" id="KW-0472">Membrane</keyword>
<name>A0A0U4E953_9BACI</name>
<evidence type="ECO:0000313" key="3">
    <source>
        <dbReference type="Proteomes" id="UP000050331"/>
    </source>
</evidence>
<dbReference type="KEGG" id="lao:AOX59_15335"/>
<keyword evidence="1" id="KW-1133">Transmembrane helix</keyword>
<dbReference type="AlphaFoldDB" id="A0A0U4E953"/>
<feature type="transmembrane region" description="Helical" evidence="1">
    <location>
        <begin position="7"/>
        <end position="27"/>
    </location>
</feature>
<dbReference type="Proteomes" id="UP000050331">
    <property type="component" value="Chromosome"/>
</dbReference>
<sequence length="60" mass="6674">MLSPFDWVVTIIGAGILAFIIFVSILYGAFYNLYWPLGFTILGFGLFLIIKTLLCGEVLV</sequence>
<evidence type="ECO:0000256" key="1">
    <source>
        <dbReference type="SAM" id="Phobius"/>
    </source>
</evidence>
<protein>
    <submittedName>
        <fullName evidence="2">Uncharacterized protein</fullName>
    </submittedName>
</protein>